<comment type="caution">
    <text evidence="1">The sequence shown here is derived from an EMBL/GenBank/DDBJ whole genome shotgun (WGS) entry which is preliminary data.</text>
</comment>
<evidence type="ECO:0000313" key="2">
    <source>
        <dbReference type="Proteomes" id="UP001497680"/>
    </source>
</evidence>
<proteinExistence type="predicted"/>
<dbReference type="Proteomes" id="UP001497680">
    <property type="component" value="Unassembled WGS sequence"/>
</dbReference>
<evidence type="ECO:0000313" key="1">
    <source>
        <dbReference type="EMBL" id="KAI6089048.1"/>
    </source>
</evidence>
<keyword evidence="2" id="KW-1185">Reference proteome</keyword>
<name>A0ACC0D8Z4_9PEZI</name>
<protein>
    <submittedName>
        <fullName evidence="1">Uncharacterized protein</fullName>
    </submittedName>
</protein>
<organism evidence="1 2">
    <name type="scientific">Hypoxylon rubiginosum</name>
    <dbReference type="NCBI Taxonomy" id="110542"/>
    <lineage>
        <taxon>Eukaryota</taxon>
        <taxon>Fungi</taxon>
        <taxon>Dikarya</taxon>
        <taxon>Ascomycota</taxon>
        <taxon>Pezizomycotina</taxon>
        <taxon>Sordariomycetes</taxon>
        <taxon>Xylariomycetidae</taxon>
        <taxon>Xylariales</taxon>
        <taxon>Hypoxylaceae</taxon>
        <taxon>Hypoxylon</taxon>
    </lineage>
</organism>
<dbReference type="EMBL" id="MU394298">
    <property type="protein sequence ID" value="KAI6089048.1"/>
    <property type="molecule type" value="Genomic_DNA"/>
</dbReference>
<reference evidence="1 2" key="1">
    <citation type="journal article" date="2022" name="New Phytol.">
        <title>Ecological generalism drives hyperdiversity of secondary metabolite gene clusters in xylarialean endophytes.</title>
        <authorList>
            <person name="Franco M.E.E."/>
            <person name="Wisecaver J.H."/>
            <person name="Arnold A.E."/>
            <person name="Ju Y.M."/>
            <person name="Slot J.C."/>
            <person name="Ahrendt S."/>
            <person name="Moore L.P."/>
            <person name="Eastman K.E."/>
            <person name="Scott K."/>
            <person name="Konkel Z."/>
            <person name="Mondo S.J."/>
            <person name="Kuo A."/>
            <person name="Hayes R.D."/>
            <person name="Haridas S."/>
            <person name="Andreopoulos B."/>
            <person name="Riley R."/>
            <person name="LaButti K."/>
            <person name="Pangilinan J."/>
            <person name="Lipzen A."/>
            <person name="Amirebrahimi M."/>
            <person name="Yan J."/>
            <person name="Adam C."/>
            <person name="Keymanesh K."/>
            <person name="Ng V."/>
            <person name="Louie K."/>
            <person name="Northen T."/>
            <person name="Drula E."/>
            <person name="Henrissat B."/>
            <person name="Hsieh H.M."/>
            <person name="Youens-Clark K."/>
            <person name="Lutzoni F."/>
            <person name="Miadlikowska J."/>
            <person name="Eastwood D.C."/>
            <person name="Hamelin R.C."/>
            <person name="Grigoriev I.V."/>
            <person name="U'Ren J.M."/>
        </authorList>
    </citation>
    <scope>NUCLEOTIDE SEQUENCE [LARGE SCALE GENOMIC DNA]</scope>
    <source>
        <strain evidence="1 2">ER1909</strain>
    </source>
</reference>
<gene>
    <name evidence="1" type="ORF">F4821DRAFT_276593</name>
</gene>
<accession>A0ACC0D8Z4</accession>
<sequence length="265" mass="27973">MPALDIDSQFKFLIVCIKHSSAGKVDFTEVAKECDIVSKGAAAKRYERLMKAHGITLGGGTGVKKETKDSKEGVKGRATKKRKLAAVDEDAGDVDEPVKTEVKGEVKTEDLIGVKAEQQENGGVATATIPSAIPAASNGFEPTAQPTTTSPPTNAAANDEDDDDEVQVISATERRDDSGGNGASVYGSISGHHHSHSHSHSHSPAPMIPGIHSFDYAANMGYPQTQSTTSRMSTTPTATMATSNALPYGFPAAPWMFHHDSHGFL</sequence>